<dbReference type="Gramene" id="GBG86731">
    <property type="protein sequence ID" value="GBG86731"/>
    <property type="gene ID" value="CBR_g41796"/>
</dbReference>
<proteinExistence type="predicted"/>
<feature type="compositionally biased region" description="Basic and acidic residues" evidence="1">
    <location>
        <begin position="187"/>
        <end position="223"/>
    </location>
</feature>
<gene>
    <name evidence="2" type="ORF">CBR_g41796</name>
</gene>
<evidence type="ECO:0000256" key="1">
    <source>
        <dbReference type="SAM" id="MobiDB-lite"/>
    </source>
</evidence>
<organism evidence="2 3">
    <name type="scientific">Chara braunii</name>
    <name type="common">Braun's stonewort</name>
    <dbReference type="NCBI Taxonomy" id="69332"/>
    <lineage>
        <taxon>Eukaryota</taxon>
        <taxon>Viridiplantae</taxon>
        <taxon>Streptophyta</taxon>
        <taxon>Charophyceae</taxon>
        <taxon>Charales</taxon>
        <taxon>Characeae</taxon>
        <taxon>Chara</taxon>
    </lineage>
</organism>
<feature type="compositionally biased region" description="Basic and acidic residues" evidence="1">
    <location>
        <begin position="239"/>
        <end position="248"/>
    </location>
</feature>
<accession>A0A388LWT3</accession>
<keyword evidence="3" id="KW-1185">Reference proteome</keyword>
<feature type="compositionally biased region" description="Acidic residues" evidence="1">
    <location>
        <begin position="149"/>
        <end position="158"/>
    </location>
</feature>
<sequence length="259" mass="28658">MRFFCDEGVCAAAAFRIEGNPHAIVVEEVAAVHRRAGPRTSHVTTVAGFTGDISSVNLLRHTEILASLREWTEQVSNVWQHVLAREGYNIIPIFASDIDGIRRSPSERPVWTSCLEEPSDEDTLPSRQKYLKPYEIPYVFYPRAEEAPIIDDDEEEGDNEKTSEQGSYSEHSEGELSKEEEEEEGAGSEREAPPEEATRTGTEVEDREVARKREEIAAGKRQLECASEASLRSGSNPTRDPEPLRPDDGGLAAATSSTA</sequence>
<dbReference type="Proteomes" id="UP000265515">
    <property type="component" value="Unassembled WGS sequence"/>
</dbReference>
<evidence type="ECO:0000313" key="2">
    <source>
        <dbReference type="EMBL" id="GBG86731.1"/>
    </source>
</evidence>
<name>A0A388LWT3_CHABU</name>
<comment type="caution">
    <text evidence="2">The sequence shown here is derived from an EMBL/GenBank/DDBJ whole genome shotgun (WGS) entry which is preliminary data.</text>
</comment>
<reference evidence="2 3" key="1">
    <citation type="journal article" date="2018" name="Cell">
        <title>The Chara Genome: Secondary Complexity and Implications for Plant Terrestrialization.</title>
        <authorList>
            <person name="Nishiyama T."/>
            <person name="Sakayama H."/>
            <person name="Vries J.D."/>
            <person name="Buschmann H."/>
            <person name="Saint-Marcoux D."/>
            <person name="Ullrich K.K."/>
            <person name="Haas F.B."/>
            <person name="Vanderstraeten L."/>
            <person name="Becker D."/>
            <person name="Lang D."/>
            <person name="Vosolsobe S."/>
            <person name="Rombauts S."/>
            <person name="Wilhelmsson P.K.I."/>
            <person name="Janitza P."/>
            <person name="Kern R."/>
            <person name="Heyl A."/>
            <person name="Rumpler F."/>
            <person name="Villalobos L.I.A.C."/>
            <person name="Clay J.M."/>
            <person name="Skokan R."/>
            <person name="Toyoda A."/>
            <person name="Suzuki Y."/>
            <person name="Kagoshima H."/>
            <person name="Schijlen E."/>
            <person name="Tajeshwar N."/>
            <person name="Catarino B."/>
            <person name="Hetherington A.J."/>
            <person name="Saltykova A."/>
            <person name="Bonnot C."/>
            <person name="Breuninger H."/>
            <person name="Symeonidi A."/>
            <person name="Radhakrishnan G.V."/>
            <person name="Van Nieuwerburgh F."/>
            <person name="Deforce D."/>
            <person name="Chang C."/>
            <person name="Karol K.G."/>
            <person name="Hedrich R."/>
            <person name="Ulvskov P."/>
            <person name="Glockner G."/>
            <person name="Delwiche C.F."/>
            <person name="Petrasek J."/>
            <person name="Van de Peer Y."/>
            <person name="Friml J."/>
            <person name="Beilby M."/>
            <person name="Dolan L."/>
            <person name="Kohara Y."/>
            <person name="Sugano S."/>
            <person name="Fujiyama A."/>
            <person name="Delaux P.-M."/>
            <person name="Quint M."/>
            <person name="TheiBen G."/>
            <person name="Hagemann M."/>
            <person name="Harholt J."/>
            <person name="Dunand C."/>
            <person name="Zachgo S."/>
            <person name="Langdale J."/>
            <person name="Maumus F."/>
            <person name="Straeten D.V.D."/>
            <person name="Gould S.B."/>
            <person name="Rensing S.A."/>
        </authorList>
    </citation>
    <scope>NUCLEOTIDE SEQUENCE [LARGE SCALE GENOMIC DNA]</scope>
    <source>
        <strain evidence="2 3">S276</strain>
    </source>
</reference>
<feature type="region of interest" description="Disordered" evidence="1">
    <location>
        <begin position="149"/>
        <end position="259"/>
    </location>
</feature>
<dbReference type="AlphaFoldDB" id="A0A388LWT3"/>
<evidence type="ECO:0000313" key="3">
    <source>
        <dbReference type="Proteomes" id="UP000265515"/>
    </source>
</evidence>
<protein>
    <submittedName>
        <fullName evidence="2">Uncharacterized protein</fullName>
    </submittedName>
</protein>
<dbReference type="EMBL" id="BFEA01000576">
    <property type="protein sequence ID" value="GBG86731.1"/>
    <property type="molecule type" value="Genomic_DNA"/>
</dbReference>